<keyword evidence="6" id="KW-1185">Reference proteome</keyword>
<keyword evidence="1" id="KW-0805">Transcription regulation</keyword>
<dbReference type="RefSeq" id="WP_282913022.1">
    <property type="nucleotide sequence ID" value="NZ_JAGRPV010000002.1"/>
</dbReference>
<gene>
    <name evidence="5" type="ORF">KB449_34825</name>
</gene>
<dbReference type="Pfam" id="PF01047">
    <property type="entry name" value="MarR"/>
    <property type="match status" value="1"/>
</dbReference>
<organism evidence="5 6">
    <name type="scientific">Cohnella hashimotonis</name>
    <dbReference type="NCBI Taxonomy" id="2826895"/>
    <lineage>
        <taxon>Bacteria</taxon>
        <taxon>Bacillati</taxon>
        <taxon>Bacillota</taxon>
        <taxon>Bacilli</taxon>
        <taxon>Bacillales</taxon>
        <taxon>Paenibacillaceae</taxon>
        <taxon>Cohnella</taxon>
    </lineage>
</organism>
<dbReference type="PRINTS" id="PR00598">
    <property type="entry name" value="HTHMARR"/>
</dbReference>
<protein>
    <submittedName>
        <fullName evidence="5">MarR family transcriptional regulator</fullName>
    </submittedName>
</protein>
<evidence type="ECO:0000256" key="3">
    <source>
        <dbReference type="ARBA" id="ARBA00023163"/>
    </source>
</evidence>
<name>A0ABT6TTG9_9BACL</name>
<evidence type="ECO:0000313" key="6">
    <source>
        <dbReference type="Proteomes" id="UP001161691"/>
    </source>
</evidence>
<reference evidence="5" key="1">
    <citation type="submission" date="2023-04" db="EMBL/GenBank/DDBJ databases">
        <title>Comparative genomic analysis of Cohnella hashimotonis sp. nov., isolated from the International Space Station.</title>
        <authorList>
            <person name="Venkateswaran K."/>
            <person name="Simpson A."/>
        </authorList>
    </citation>
    <scope>NUCLEOTIDE SEQUENCE</scope>
    <source>
        <strain evidence="5">F6_2S_P_1</strain>
    </source>
</reference>
<evidence type="ECO:0000313" key="5">
    <source>
        <dbReference type="EMBL" id="MDI4650156.1"/>
    </source>
</evidence>
<dbReference type="Gene3D" id="1.10.10.10">
    <property type="entry name" value="Winged helix-like DNA-binding domain superfamily/Winged helix DNA-binding domain"/>
    <property type="match status" value="1"/>
</dbReference>
<dbReference type="InterPro" id="IPR036390">
    <property type="entry name" value="WH_DNA-bd_sf"/>
</dbReference>
<evidence type="ECO:0000256" key="2">
    <source>
        <dbReference type="ARBA" id="ARBA00023125"/>
    </source>
</evidence>
<dbReference type="Proteomes" id="UP001161691">
    <property type="component" value="Unassembled WGS sequence"/>
</dbReference>
<sequence>MLTGPKLNGLIERYKAAMFTVNRRMTALLRDEMPGDLTLDQFAIIQYLEARDDCTSTELADVFCVGKSSITAIVTRLVDKGLIVRSPDDKDRRVLHLRLTEAGGRLAADLNERIGSLLGAYVSVFDEAEADQFIETYEKLARAVMDSGSQASEERGGGHS</sequence>
<keyword evidence="2" id="KW-0238">DNA-binding</keyword>
<feature type="domain" description="HTH marR-type" evidence="4">
    <location>
        <begin position="11"/>
        <end position="142"/>
    </location>
</feature>
<dbReference type="SUPFAM" id="SSF46785">
    <property type="entry name" value="Winged helix' DNA-binding domain"/>
    <property type="match status" value="1"/>
</dbReference>
<dbReference type="PROSITE" id="PS50995">
    <property type="entry name" value="HTH_MARR_2"/>
    <property type="match status" value="1"/>
</dbReference>
<dbReference type="InterPro" id="IPR036388">
    <property type="entry name" value="WH-like_DNA-bd_sf"/>
</dbReference>
<evidence type="ECO:0000256" key="1">
    <source>
        <dbReference type="ARBA" id="ARBA00023015"/>
    </source>
</evidence>
<dbReference type="PANTHER" id="PTHR42756:SF1">
    <property type="entry name" value="TRANSCRIPTIONAL REPRESSOR OF EMRAB OPERON"/>
    <property type="match status" value="1"/>
</dbReference>
<proteinExistence type="predicted"/>
<accession>A0ABT6TTG9</accession>
<dbReference type="SMART" id="SM00347">
    <property type="entry name" value="HTH_MARR"/>
    <property type="match status" value="1"/>
</dbReference>
<dbReference type="PANTHER" id="PTHR42756">
    <property type="entry name" value="TRANSCRIPTIONAL REGULATOR, MARR"/>
    <property type="match status" value="1"/>
</dbReference>
<dbReference type="InterPro" id="IPR000835">
    <property type="entry name" value="HTH_MarR-typ"/>
</dbReference>
<comment type="caution">
    <text evidence="5">The sequence shown here is derived from an EMBL/GenBank/DDBJ whole genome shotgun (WGS) entry which is preliminary data.</text>
</comment>
<keyword evidence="3" id="KW-0804">Transcription</keyword>
<evidence type="ECO:0000259" key="4">
    <source>
        <dbReference type="PROSITE" id="PS50995"/>
    </source>
</evidence>
<dbReference type="EMBL" id="JAGRPV010000002">
    <property type="protein sequence ID" value="MDI4650156.1"/>
    <property type="molecule type" value="Genomic_DNA"/>
</dbReference>